<dbReference type="InterPro" id="IPR045055">
    <property type="entry name" value="DNA2/NAM7-like"/>
</dbReference>
<evidence type="ECO:0000256" key="16">
    <source>
        <dbReference type="ARBA" id="ARBA00023128"/>
    </source>
</evidence>
<dbReference type="GO" id="GO:0017108">
    <property type="term" value="F:5'-flap endonuclease activity"/>
    <property type="evidence" value="ECO:0007669"/>
    <property type="project" value="UniProtKB-UniRule"/>
</dbReference>
<dbReference type="GO" id="GO:0006281">
    <property type="term" value="P:DNA repair"/>
    <property type="evidence" value="ECO:0007669"/>
    <property type="project" value="UniProtKB-KW"/>
</dbReference>
<dbReference type="Pfam" id="PF13087">
    <property type="entry name" value="AAA_12"/>
    <property type="match status" value="1"/>
</dbReference>
<keyword evidence="5 21" id="KW-0540">Nuclease</keyword>
<dbReference type="GO" id="GO:0017116">
    <property type="term" value="F:single-stranded DNA helicase activity"/>
    <property type="evidence" value="ECO:0007669"/>
    <property type="project" value="UniProtKB-UniRule"/>
</dbReference>
<dbReference type="CDD" id="cd22318">
    <property type="entry name" value="DNA2_N-like"/>
    <property type="match status" value="1"/>
</dbReference>
<evidence type="ECO:0000256" key="8">
    <source>
        <dbReference type="ARBA" id="ARBA00022759"/>
    </source>
</evidence>
<dbReference type="CDD" id="cd18808">
    <property type="entry name" value="SF1_C_Upf1"/>
    <property type="match status" value="1"/>
</dbReference>
<dbReference type="FunFam" id="3.40.50.300:FF:000721">
    <property type="entry name" value="DNA replication ATP-dependent helicase/nuclease DNA2"/>
    <property type="match status" value="1"/>
</dbReference>
<comment type="similarity">
    <text evidence="2 21">Belongs to the DNA2/NAM7 helicase family.</text>
</comment>
<dbReference type="InterPro" id="IPR041677">
    <property type="entry name" value="DNA2/NAM7_AAA_11"/>
</dbReference>
<evidence type="ECO:0000256" key="17">
    <source>
        <dbReference type="ARBA" id="ARBA00023204"/>
    </source>
</evidence>
<keyword evidence="9 21" id="KW-0227">DNA damage</keyword>
<dbReference type="GO" id="GO:0005524">
    <property type="term" value="F:ATP binding"/>
    <property type="evidence" value="ECO:0007669"/>
    <property type="project" value="UniProtKB-UniRule"/>
</dbReference>
<evidence type="ECO:0000256" key="9">
    <source>
        <dbReference type="ARBA" id="ARBA00022763"/>
    </source>
</evidence>
<keyword evidence="13 21" id="KW-0408">Iron</keyword>
<comment type="function">
    <text evidence="21">Key enzyme involved in DNA replication and DNA repair. Involved in Okazaki fragments processing by cleaving long flaps that escape FEN1: flaps that are longer than 27 nucleotides are coated by replication protein A complex (RPA), leading to recruit DNA2 which cleaves the flap until it is too short to bind RPA and becomes a substrate for FEN1. Also involved in 5'-end resection of DNA during double-strand break (DSB) repair by mediating the cleavage of 5'-ssDNA.</text>
</comment>
<evidence type="ECO:0000256" key="21">
    <source>
        <dbReference type="RuleBase" id="RU367041"/>
    </source>
</evidence>
<dbReference type="Gene3D" id="3.90.320.10">
    <property type="match status" value="1"/>
</dbReference>
<dbReference type="Proteomes" id="UP001318040">
    <property type="component" value="Chromosome 8"/>
</dbReference>
<keyword evidence="11 21" id="KW-0347">Helicase</keyword>
<evidence type="ECO:0000259" key="23">
    <source>
        <dbReference type="Pfam" id="PF08696"/>
    </source>
</evidence>
<comment type="subcellular location">
    <subcellularLocation>
        <location evidence="21">Nucleus</location>
    </subcellularLocation>
    <subcellularLocation>
        <location evidence="21">Mitochondrion</location>
    </subcellularLocation>
</comment>
<feature type="region of interest" description="Disordered" evidence="22">
    <location>
        <begin position="377"/>
        <end position="406"/>
    </location>
</feature>
<evidence type="ECO:0000259" key="26">
    <source>
        <dbReference type="Pfam" id="PF21123"/>
    </source>
</evidence>
<dbReference type="KEGG" id="pmrn:116940356"/>
<organism evidence="27 28">
    <name type="scientific">Petromyzon marinus</name>
    <name type="common">Sea lamprey</name>
    <dbReference type="NCBI Taxonomy" id="7757"/>
    <lineage>
        <taxon>Eukaryota</taxon>
        <taxon>Metazoa</taxon>
        <taxon>Chordata</taxon>
        <taxon>Craniata</taxon>
        <taxon>Vertebrata</taxon>
        <taxon>Cyclostomata</taxon>
        <taxon>Hyperoartia</taxon>
        <taxon>Petromyzontiformes</taxon>
        <taxon>Petromyzontidae</taxon>
        <taxon>Petromyzon</taxon>
    </lineage>
</organism>
<dbReference type="InterPro" id="IPR011604">
    <property type="entry name" value="PDDEXK-like_dom_sf"/>
</dbReference>
<evidence type="ECO:0000256" key="6">
    <source>
        <dbReference type="ARBA" id="ARBA00022723"/>
    </source>
</evidence>
<evidence type="ECO:0000259" key="24">
    <source>
        <dbReference type="Pfam" id="PF13086"/>
    </source>
</evidence>
<evidence type="ECO:0000313" key="27">
    <source>
        <dbReference type="Proteomes" id="UP001318040"/>
    </source>
</evidence>
<dbReference type="InterPro" id="IPR041679">
    <property type="entry name" value="DNA2/NAM7-like_C"/>
</dbReference>
<evidence type="ECO:0000256" key="19">
    <source>
        <dbReference type="ARBA" id="ARBA00023268"/>
    </source>
</evidence>
<dbReference type="SUPFAM" id="SSF52540">
    <property type="entry name" value="P-loop containing nucleoside triphosphate hydrolases"/>
    <property type="match status" value="1"/>
</dbReference>
<dbReference type="CTD" id="1763"/>
<gene>
    <name evidence="28" type="primary">DNA2</name>
</gene>
<dbReference type="GO" id="GO:0046872">
    <property type="term" value="F:metal ion binding"/>
    <property type="evidence" value="ECO:0007669"/>
    <property type="project" value="UniProtKB-UniRule"/>
</dbReference>
<keyword evidence="6 21" id="KW-0479">Metal-binding</keyword>
<dbReference type="GO" id="GO:0051539">
    <property type="term" value="F:4 iron, 4 sulfur cluster binding"/>
    <property type="evidence" value="ECO:0007669"/>
    <property type="project" value="UniProtKB-UniRule"/>
</dbReference>
<dbReference type="InterPro" id="IPR014808">
    <property type="entry name" value="DNA_replication_fac_Dna2_N"/>
</dbReference>
<dbReference type="InterPro" id="IPR026851">
    <property type="entry name" value="Dna2/JHS1_DEXXQ-box"/>
</dbReference>
<feature type="domain" description="DNA2 rift barrel" evidence="26">
    <location>
        <begin position="552"/>
        <end position="613"/>
    </location>
</feature>
<keyword evidence="8" id="KW-0255">Endonuclease</keyword>
<dbReference type="EC" id="3.1.-.-" evidence="21"/>
<evidence type="ECO:0000256" key="7">
    <source>
        <dbReference type="ARBA" id="ARBA00022741"/>
    </source>
</evidence>
<dbReference type="InterPro" id="IPR048459">
    <property type="entry name" value="DNA2_Rift"/>
</dbReference>
<evidence type="ECO:0000256" key="15">
    <source>
        <dbReference type="ARBA" id="ARBA00023125"/>
    </source>
</evidence>
<proteinExistence type="inferred from homology"/>
<evidence type="ECO:0000256" key="3">
    <source>
        <dbReference type="ARBA" id="ARBA00022485"/>
    </source>
</evidence>
<dbReference type="FunFam" id="3.40.50.300:FF:000789">
    <property type="entry name" value="DNA replication ATP-dependent helicase/nuclease DNA2"/>
    <property type="match status" value="1"/>
</dbReference>
<protein>
    <recommendedName>
        <fullName evidence="21">DNA replication ATP-dependent helicase/nuclease</fullName>
        <ecNumber evidence="21">3.1.-.-</ecNumber>
        <ecNumber evidence="21">3.6.4.12</ecNumber>
    </recommendedName>
</protein>
<dbReference type="Pfam" id="PF21123">
    <property type="entry name" value="Dna2_Rift"/>
    <property type="match status" value="1"/>
</dbReference>
<name>A0AAJ7WQ49_PETMA</name>
<accession>A0AAJ7WQ49</accession>
<feature type="domain" description="DNA2/NAM7 helicase helicase" evidence="24">
    <location>
        <begin position="674"/>
        <end position="769"/>
    </location>
</feature>
<comment type="catalytic activity">
    <reaction evidence="20 21">
        <text>ATP + H2O = ADP + phosphate + H(+)</text>
        <dbReference type="Rhea" id="RHEA:13065"/>
        <dbReference type="ChEBI" id="CHEBI:15377"/>
        <dbReference type="ChEBI" id="CHEBI:15378"/>
        <dbReference type="ChEBI" id="CHEBI:30616"/>
        <dbReference type="ChEBI" id="CHEBI:43474"/>
        <dbReference type="ChEBI" id="CHEBI:456216"/>
        <dbReference type="EC" id="3.6.4.12"/>
    </reaction>
</comment>
<evidence type="ECO:0000256" key="4">
    <source>
        <dbReference type="ARBA" id="ARBA00022705"/>
    </source>
</evidence>
<dbReference type="GO" id="GO:0003677">
    <property type="term" value="F:DNA binding"/>
    <property type="evidence" value="ECO:0007669"/>
    <property type="project" value="UniProtKB-UniRule"/>
</dbReference>
<dbReference type="GO" id="GO:0071932">
    <property type="term" value="P:replication fork reversal"/>
    <property type="evidence" value="ECO:0007669"/>
    <property type="project" value="TreeGrafter"/>
</dbReference>
<dbReference type="GO" id="GO:0005739">
    <property type="term" value="C:mitochondrion"/>
    <property type="evidence" value="ECO:0007669"/>
    <property type="project" value="UniProtKB-SubCell"/>
</dbReference>
<keyword evidence="12 21" id="KW-0067">ATP-binding</keyword>
<evidence type="ECO:0000256" key="2">
    <source>
        <dbReference type="ARBA" id="ARBA00007913"/>
    </source>
</evidence>
<sequence>MLCEGAYNRYRVVALRDLPLGAWRSERHLSLTANPSGGASLTCVLKDDWALAPVSVGDVLHLDGAVEVPLRGGEEATCASVTAAVLEVTNDAGFVVVNPDLLLSGTTVTNGIRCPRRAVLSERFKGGGEWGTRQMLLGTLLHEVFQRAALQRDFSDAALRSAASATLAQLQHLAEMYKLGVSQAELLGEMEEYFSAIGRWASRYLEGGPEPNSASHGLRMPIKMAGEGDASACTVSVCHLGDVEESVWSPRFGLKGKVDAMATVRIHRRARCDGKNRAAAGALPGKVHGWGNEEIVRTVPLELKTGKESQSIEHKAQVVLYTLLTQERWGDPGLGFLLYLKSGGMHPVPASRLDMRELIKLRNQLAHSLANGVWWPPRTAADGAGAGGRRKEEEEDRQEPRPAPLPEPIAEIFTCRNCSQLGNCAVYHRAVEEEARGSSDVPASSSWPVEFVSLLAERTQHLSPAHLRYFSRWYLLCLLEAQTEQCKGGRHNLWVLPPHERQAKGLCVCDLTLLGPAVATPDGRFFIQRFRRRGPQGGWGAAGLTPDLEGQGSAPQGCVAVGDRVIVSGKDPATIAIATATVLSVTNEEVQCQVDRDLGRFGAAFLFSLDVDESFSGSVDTHLGNLSRLLSNTPASAKLRELVIDLKRPEFLERLSDVLPVDAKDTVAQILKGLNRPQRQAMKRVLLSRDYTLIVGMPGTGKTTTICTLVRILHACGHSVLLTSYTHSAVDNILLKLVPHRVPFLRLGRPAKVHAGVHAFTEEELCRQHDVRTPEQLQQLYEGQRVVATTCMGLRHPIFSRRVFDFCIVDEASQIGQPVCLGLLLHASRFVLVGDHHQLPPLVLNSRARAMGMDESLFKRLECHAEAVVYLNLQYRMNSEIMSLSNVLTYGGLLACGSERVSTCRLSLPGLPAFLDGMGGGNHPWLTQALDPDRPVLFLNTEKVPAEEMVDQGGVKNPTEAQLIAIIAVSLIKAGCRTKDVGIISPYRQQLGAVSAALAALPCPAAALAGLEINTVDKYQGRDKPVIIVGFVRTCATAGIVRRQLGELLKDRRRLNVAVTRAKHKLLLLGCLPTLKLYTPLAALIDHMATQGMILDLPPGAHEMKIPDLG</sequence>
<dbReference type="Pfam" id="PF08696">
    <property type="entry name" value="Dna2"/>
    <property type="match status" value="1"/>
</dbReference>
<evidence type="ECO:0000259" key="25">
    <source>
        <dbReference type="Pfam" id="PF13087"/>
    </source>
</evidence>
<evidence type="ECO:0000256" key="12">
    <source>
        <dbReference type="ARBA" id="ARBA00022840"/>
    </source>
</evidence>
<keyword evidence="17 21" id="KW-0234">DNA repair</keyword>
<dbReference type="GO" id="GO:0033567">
    <property type="term" value="P:DNA replication, Okazaki fragment processing"/>
    <property type="evidence" value="ECO:0007669"/>
    <property type="project" value="UniProtKB-UniRule"/>
</dbReference>
<keyword evidence="15 21" id="KW-0238">DNA-binding</keyword>
<dbReference type="CDD" id="cd18041">
    <property type="entry name" value="DEXXQc_DNA2"/>
    <property type="match status" value="1"/>
</dbReference>
<keyword evidence="4 21" id="KW-0235">DNA replication</keyword>
<reference evidence="28" key="1">
    <citation type="submission" date="2025-08" db="UniProtKB">
        <authorList>
            <consortium name="RefSeq"/>
        </authorList>
    </citation>
    <scope>IDENTIFICATION</scope>
    <source>
        <tissue evidence="28">Sperm</tissue>
    </source>
</reference>
<keyword evidence="18 21" id="KW-0539">Nucleus</keyword>
<dbReference type="FunFam" id="3.40.50.300:FF:000915">
    <property type="entry name" value="DNA replication ATP-dependent helicase/nuclease DNA2"/>
    <property type="match status" value="1"/>
</dbReference>
<evidence type="ECO:0000256" key="14">
    <source>
        <dbReference type="ARBA" id="ARBA00023014"/>
    </source>
</evidence>
<keyword evidence="16 21" id="KW-0496">Mitochondrion</keyword>
<dbReference type="EC" id="3.6.4.12" evidence="21"/>
<dbReference type="AlphaFoldDB" id="A0AAJ7WQ49"/>
<evidence type="ECO:0000256" key="5">
    <source>
        <dbReference type="ARBA" id="ARBA00022722"/>
    </source>
</evidence>
<feature type="domain" description="DNA replication factor Dna2 N-terminal" evidence="23">
    <location>
        <begin position="39"/>
        <end position="263"/>
    </location>
</feature>
<keyword evidence="10 21" id="KW-0378">Hydrolase</keyword>
<dbReference type="Pfam" id="PF13086">
    <property type="entry name" value="AAA_11"/>
    <property type="match status" value="2"/>
</dbReference>
<evidence type="ECO:0000256" key="20">
    <source>
        <dbReference type="ARBA" id="ARBA00047995"/>
    </source>
</evidence>
<dbReference type="InterPro" id="IPR027417">
    <property type="entry name" value="P-loop_NTPase"/>
</dbReference>
<dbReference type="GO" id="GO:0005634">
    <property type="term" value="C:nucleus"/>
    <property type="evidence" value="ECO:0007669"/>
    <property type="project" value="UniProtKB-SubCell"/>
</dbReference>
<dbReference type="PANTHER" id="PTHR10887:SF433">
    <property type="entry name" value="DNA REPLICATION ATP-DEPENDENT HELICASE_NUCLEASE DNA2"/>
    <property type="match status" value="1"/>
</dbReference>
<comment type="cofactor">
    <cofactor evidence="1">
        <name>[4Fe-4S] cluster</name>
        <dbReference type="ChEBI" id="CHEBI:49883"/>
    </cofactor>
</comment>
<dbReference type="RefSeq" id="XP_032806001.1">
    <property type="nucleotide sequence ID" value="XM_032950110.1"/>
</dbReference>
<evidence type="ECO:0000256" key="1">
    <source>
        <dbReference type="ARBA" id="ARBA00001966"/>
    </source>
</evidence>
<evidence type="ECO:0000256" key="18">
    <source>
        <dbReference type="ARBA" id="ARBA00023242"/>
    </source>
</evidence>
<evidence type="ECO:0000256" key="10">
    <source>
        <dbReference type="ARBA" id="ARBA00022801"/>
    </source>
</evidence>
<dbReference type="Gene3D" id="3.40.50.300">
    <property type="entry name" value="P-loop containing nucleotide triphosphate hydrolases"/>
    <property type="match status" value="2"/>
</dbReference>
<keyword evidence="3 21" id="KW-0004">4Fe-4S</keyword>
<evidence type="ECO:0000256" key="22">
    <source>
        <dbReference type="SAM" id="MobiDB-lite"/>
    </source>
</evidence>
<dbReference type="InterPro" id="IPR047187">
    <property type="entry name" value="SF1_C_Upf1"/>
</dbReference>
<dbReference type="PANTHER" id="PTHR10887">
    <property type="entry name" value="DNA2/NAM7 HELICASE FAMILY"/>
    <property type="match status" value="1"/>
</dbReference>
<evidence type="ECO:0000256" key="13">
    <source>
        <dbReference type="ARBA" id="ARBA00023004"/>
    </source>
</evidence>
<keyword evidence="19 21" id="KW-0511">Multifunctional enzyme</keyword>
<evidence type="ECO:0000256" key="11">
    <source>
        <dbReference type="ARBA" id="ARBA00022806"/>
    </source>
</evidence>
<keyword evidence="14 21" id="KW-0411">Iron-sulfur</keyword>
<feature type="domain" description="DNA2/NAM7 helicase helicase" evidence="24">
    <location>
        <begin position="778"/>
        <end position="844"/>
    </location>
</feature>
<keyword evidence="7 21" id="KW-0547">Nucleotide-binding</keyword>
<evidence type="ECO:0000313" key="28">
    <source>
        <dbReference type="RefSeq" id="XP_032806001.1"/>
    </source>
</evidence>
<feature type="domain" description="DNA2/NAM7 helicase-like C-terminal" evidence="25">
    <location>
        <begin position="853"/>
        <end position="1071"/>
    </location>
</feature>
<keyword evidence="27" id="KW-1185">Reference proteome</keyword>